<evidence type="ECO:0000313" key="8">
    <source>
        <dbReference type="Proteomes" id="UP001231941"/>
    </source>
</evidence>
<evidence type="ECO:0000256" key="4">
    <source>
        <dbReference type="RuleBase" id="RU003719"/>
    </source>
</evidence>
<sequence length="304" mass="34881">MKLLLTGAFKYSEEQLGSLKLLGYEILFIQDERVPLQVDVSDIDAVVCNGLFLYNDIKKFKNLKFIQLTSAGLDRVPLDYIKDQGIKLFNAKGVYSVPMAEWIVLKILEIYKKSRMFYDAQREHKWEKQRDLLELTSKTATIIGFGDVGSEVAKRLKAFDVKVVGVGRRKTKSQYIDEFYLIDQLDKVLEKSDIIILTLPLTNETSCLINTQKIRKMKDNGVLINVSRGGIIDEFSLIEALNNDKFLGVALDVFIEEPLRAENQLWKFDRVIVTPHNSFVSDRVGERIFRLILKNLGDYSELNS</sequence>
<dbReference type="PANTHER" id="PTHR43333:SF1">
    <property type="entry name" value="D-ISOMER SPECIFIC 2-HYDROXYACID DEHYDROGENASE NAD-BINDING DOMAIN-CONTAINING PROTEIN"/>
    <property type="match status" value="1"/>
</dbReference>
<dbReference type="Pfam" id="PF02826">
    <property type="entry name" value="2-Hacid_dh_C"/>
    <property type="match status" value="1"/>
</dbReference>
<evidence type="ECO:0000259" key="5">
    <source>
        <dbReference type="Pfam" id="PF00389"/>
    </source>
</evidence>
<dbReference type="InterPro" id="IPR006140">
    <property type="entry name" value="D-isomer_DH_NAD-bd"/>
</dbReference>
<dbReference type="EMBL" id="JAVAMP010000004">
    <property type="protein sequence ID" value="MDP5274741.1"/>
    <property type="molecule type" value="Genomic_DNA"/>
</dbReference>
<proteinExistence type="inferred from homology"/>
<keyword evidence="8" id="KW-1185">Reference proteome</keyword>
<dbReference type="Gene3D" id="3.40.50.720">
    <property type="entry name" value="NAD(P)-binding Rossmann-like Domain"/>
    <property type="match status" value="2"/>
</dbReference>
<reference evidence="7 8" key="1">
    <citation type="submission" date="2023-08" db="EMBL/GenBank/DDBJ databases">
        <authorList>
            <person name="Park J.-S."/>
        </authorList>
    </citation>
    <scope>NUCLEOTIDE SEQUENCE [LARGE SCALE GENOMIC DNA]</scope>
    <source>
        <strain evidence="7 8">2205SS18-9</strain>
    </source>
</reference>
<dbReference type="InterPro" id="IPR036291">
    <property type="entry name" value="NAD(P)-bd_dom_sf"/>
</dbReference>
<dbReference type="PANTHER" id="PTHR43333">
    <property type="entry name" value="2-HACID_DH_C DOMAIN-CONTAINING PROTEIN"/>
    <property type="match status" value="1"/>
</dbReference>
<dbReference type="SUPFAM" id="SSF52283">
    <property type="entry name" value="Formate/glycerate dehydrogenase catalytic domain-like"/>
    <property type="match status" value="1"/>
</dbReference>
<keyword evidence="2 4" id="KW-0560">Oxidoreductase</keyword>
<dbReference type="PROSITE" id="PS00671">
    <property type="entry name" value="D_2_HYDROXYACID_DH_3"/>
    <property type="match status" value="1"/>
</dbReference>
<evidence type="ECO:0000256" key="2">
    <source>
        <dbReference type="ARBA" id="ARBA00023002"/>
    </source>
</evidence>
<evidence type="ECO:0000259" key="6">
    <source>
        <dbReference type="Pfam" id="PF02826"/>
    </source>
</evidence>
<dbReference type="SUPFAM" id="SSF51735">
    <property type="entry name" value="NAD(P)-binding Rossmann-fold domains"/>
    <property type="match status" value="1"/>
</dbReference>
<evidence type="ECO:0000256" key="1">
    <source>
        <dbReference type="ARBA" id="ARBA00005854"/>
    </source>
</evidence>
<dbReference type="Proteomes" id="UP001231941">
    <property type="component" value="Unassembled WGS sequence"/>
</dbReference>
<comment type="caution">
    <text evidence="7">The sequence shown here is derived from an EMBL/GenBank/DDBJ whole genome shotgun (WGS) entry which is preliminary data.</text>
</comment>
<organism evidence="7 8">
    <name type="scientific">Chengkuizengella axinellae</name>
    <dbReference type="NCBI Taxonomy" id="3064388"/>
    <lineage>
        <taxon>Bacteria</taxon>
        <taxon>Bacillati</taxon>
        <taxon>Bacillota</taxon>
        <taxon>Bacilli</taxon>
        <taxon>Bacillales</taxon>
        <taxon>Paenibacillaceae</taxon>
        <taxon>Chengkuizengella</taxon>
    </lineage>
</organism>
<comment type="similarity">
    <text evidence="1 4">Belongs to the D-isomer specific 2-hydroxyacid dehydrogenase family.</text>
</comment>
<name>A0ABT9IZE7_9BACL</name>
<keyword evidence="3" id="KW-0520">NAD</keyword>
<dbReference type="InterPro" id="IPR006139">
    <property type="entry name" value="D-isomer_2_OHA_DH_cat_dom"/>
</dbReference>
<gene>
    <name evidence="7" type="ORF">Q5Y73_11530</name>
</gene>
<protein>
    <submittedName>
        <fullName evidence="7">NAD(P)-dependent oxidoreductase</fullName>
    </submittedName>
</protein>
<evidence type="ECO:0000313" key="7">
    <source>
        <dbReference type="EMBL" id="MDP5274741.1"/>
    </source>
</evidence>
<dbReference type="InterPro" id="IPR029753">
    <property type="entry name" value="D-isomer_DH_CS"/>
</dbReference>
<dbReference type="RefSeq" id="WP_305992046.1">
    <property type="nucleotide sequence ID" value="NZ_JAVAMP010000004.1"/>
</dbReference>
<accession>A0ABT9IZE7</accession>
<feature type="domain" description="D-isomer specific 2-hydroxyacid dehydrogenase NAD-binding" evidence="6">
    <location>
        <begin position="107"/>
        <end position="277"/>
    </location>
</feature>
<evidence type="ECO:0000256" key="3">
    <source>
        <dbReference type="ARBA" id="ARBA00023027"/>
    </source>
</evidence>
<feature type="domain" description="D-isomer specific 2-hydroxyacid dehydrogenase catalytic" evidence="5">
    <location>
        <begin position="40"/>
        <end position="299"/>
    </location>
</feature>
<dbReference type="Pfam" id="PF00389">
    <property type="entry name" value="2-Hacid_dh"/>
    <property type="match status" value="1"/>
</dbReference>